<sequence>MPNLPKSGAVLFAKELPRLATFYERLLSMTIVVAEKDHIVLESDVFQLVLHSLPKQVAKSITITSPPTRRTDVPVKLFFPVPSIADARIKAAALGGRLNPESKEWEARGFRACDGNDPEGNIVQFRENAQVGKMPPNCFPE</sequence>
<feature type="domain" description="Glyoxalase-like" evidence="1">
    <location>
        <begin position="13"/>
        <end position="121"/>
    </location>
</feature>
<gene>
    <name evidence="2" type="ORF">ELE36_11880</name>
</gene>
<evidence type="ECO:0000313" key="2">
    <source>
        <dbReference type="EMBL" id="QBB70991.1"/>
    </source>
</evidence>
<organism evidence="2 3">
    <name type="scientific">Pseudolysobacter antarcticus</name>
    <dbReference type="NCBI Taxonomy" id="2511995"/>
    <lineage>
        <taxon>Bacteria</taxon>
        <taxon>Pseudomonadati</taxon>
        <taxon>Pseudomonadota</taxon>
        <taxon>Gammaproteobacteria</taxon>
        <taxon>Lysobacterales</taxon>
        <taxon>Rhodanobacteraceae</taxon>
        <taxon>Pseudolysobacter</taxon>
    </lineage>
</organism>
<accession>A0A411HKH3</accession>
<dbReference type="SUPFAM" id="SSF54593">
    <property type="entry name" value="Glyoxalase/Bleomycin resistance protein/Dihydroxybiphenyl dioxygenase"/>
    <property type="match status" value="1"/>
</dbReference>
<dbReference type="InterPro" id="IPR029068">
    <property type="entry name" value="Glyas_Bleomycin-R_OHBP_Dase"/>
</dbReference>
<dbReference type="OrthoDB" id="4762357at2"/>
<dbReference type="Gene3D" id="3.10.180.10">
    <property type="entry name" value="2,3-Dihydroxybiphenyl 1,2-Dioxygenase, domain 1"/>
    <property type="match status" value="1"/>
</dbReference>
<evidence type="ECO:0000259" key="1">
    <source>
        <dbReference type="Pfam" id="PF18029"/>
    </source>
</evidence>
<dbReference type="Proteomes" id="UP000291562">
    <property type="component" value="Chromosome"/>
</dbReference>
<protein>
    <recommendedName>
        <fullName evidence="1">Glyoxalase-like domain-containing protein</fullName>
    </recommendedName>
</protein>
<dbReference type="KEGG" id="xbc:ELE36_11880"/>
<name>A0A411HKH3_9GAMM</name>
<dbReference type="InterPro" id="IPR041581">
    <property type="entry name" value="Glyoxalase_6"/>
</dbReference>
<keyword evidence="3" id="KW-1185">Reference proteome</keyword>
<dbReference type="Pfam" id="PF18029">
    <property type="entry name" value="Glyoxalase_6"/>
    <property type="match status" value="1"/>
</dbReference>
<dbReference type="AlphaFoldDB" id="A0A411HKH3"/>
<evidence type="ECO:0000313" key="3">
    <source>
        <dbReference type="Proteomes" id="UP000291562"/>
    </source>
</evidence>
<reference evidence="2 3" key="1">
    <citation type="submission" date="2019-01" db="EMBL/GenBank/DDBJ databases">
        <title>Pseudolysobacter antarctica gen. nov., sp. nov., isolated from Fildes Peninsula, Antarctica.</title>
        <authorList>
            <person name="Wei Z."/>
            <person name="Peng F."/>
        </authorList>
    </citation>
    <scope>NUCLEOTIDE SEQUENCE [LARGE SCALE GENOMIC DNA]</scope>
    <source>
        <strain evidence="2 3">AQ6-296</strain>
    </source>
</reference>
<proteinExistence type="predicted"/>
<dbReference type="EMBL" id="CP035704">
    <property type="protein sequence ID" value="QBB70991.1"/>
    <property type="molecule type" value="Genomic_DNA"/>
</dbReference>